<keyword evidence="5" id="KW-0378">Hydrolase</keyword>
<feature type="domain" description="LysM" evidence="10">
    <location>
        <begin position="127"/>
        <end position="175"/>
    </location>
</feature>
<dbReference type="PANTHER" id="PTHR21666">
    <property type="entry name" value="PEPTIDASE-RELATED"/>
    <property type="match status" value="1"/>
</dbReference>
<feature type="region of interest" description="Disordered" evidence="8">
    <location>
        <begin position="336"/>
        <end position="358"/>
    </location>
</feature>
<sequence>MSRIQRRSGWLPSGPRLWIIIIVSVFVLFLSIYEGLVSDDSREQEYDALPTNQISLAPIEGTIPEPPKIAIHSIPSITDGAKESDDGLNVDPGVDPSDTGSNSILPDIKVVDPLESVRKDIAKPSLIEHTIVSGDTLEAIFQKYGIAINTLYNILEADQEYLVLEPLKVGDRLRFDMDTENELARLSRRIDPSKTIAYERHDNGGFVYKEELKEINWSHEALHGTIKGSFYLSAKRSGLTDGNVMVISELLKNRFDFRRDLRAGDTFDAVFKQGDVGGELVGGRQLEAVRIKVRGNYYQAFLHNDGRYYDEKAHSLTPALRRWPTAQKYRITSKFNPNRRHPVTGRRSPHNGTDIGTPNRTKVLATGDGIVTRTANHRYAGKYVVIDNIGKYSTRFLHLSKILVRRGQRVKRGQVIALSGSTGRVTGPHLHYELHVNGRPVNPMTARIPTMQSISKKERSEFDKHVVTWTNMMDATDSL</sequence>
<evidence type="ECO:0000256" key="6">
    <source>
        <dbReference type="ARBA" id="ARBA00022833"/>
    </source>
</evidence>
<feature type="compositionally biased region" description="Basic residues" evidence="8">
    <location>
        <begin position="337"/>
        <end position="349"/>
    </location>
</feature>
<dbReference type="Pfam" id="PF01551">
    <property type="entry name" value="Peptidase_M23"/>
    <property type="match status" value="1"/>
</dbReference>
<comment type="cofactor">
    <cofactor evidence="1">
        <name>Zn(2+)</name>
        <dbReference type="ChEBI" id="CHEBI:29105"/>
    </cofactor>
</comment>
<evidence type="ECO:0000313" key="12">
    <source>
        <dbReference type="Proteomes" id="UP000294656"/>
    </source>
</evidence>
<keyword evidence="12" id="KW-1185">Reference proteome</keyword>
<gene>
    <name evidence="11" type="ORF">DFP79_0595</name>
</gene>
<dbReference type="PROSITE" id="PS51782">
    <property type="entry name" value="LYSM"/>
    <property type="match status" value="1"/>
</dbReference>
<dbReference type="GO" id="GO:0030313">
    <property type="term" value="C:cell envelope"/>
    <property type="evidence" value="ECO:0007669"/>
    <property type="project" value="UniProtKB-SubCell"/>
</dbReference>
<dbReference type="GO" id="GO:0046872">
    <property type="term" value="F:metal ion binding"/>
    <property type="evidence" value="ECO:0007669"/>
    <property type="project" value="UniProtKB-KW"/>
</dbReference>
<accession>A0A4R6MFS4</accession>
<evidence type="ECO:0000256" key="8">
    <source>
        <dbReference type="SAM" id="MobiDB-lite"/>
    </source>
</evidence>
<evidence type="ECO:0000256" key="9">
    <source>
        <dbReference type="SAM" id="Phobius"/>
    </source>
</evidence>
<keyword evidence="4" id="KW-0479">Metal-binding</keyword>
<dbReference type="FunFam" id="2.70.70.10:FF:000002">
    <property type="entry name" value="Murein DD-endopeptidase MepM"/>
    <property type="match status" value="1"/>
</dbReference>
<dbReference type="PANTHER" id="PTHR21666:SF292">
    <property type="entry name" value="MUREIN DD-ENDOPEPTIDASE MEPM"/>
    <property type="match status" value="1"/>
</dbReference>
<dbReference type="GO" id="GO:0006508">
    <property type="term" value="P:proteolysis"/>
    <property type="evidence" value="ECO:0007669"/>
    <property type="project" value="UniProtKB-KW"/>
</dbReference>
<evidence type="ECO:0000256" key="1">
    <source>
        <dbReference type="ARBA" id="ARBA00001947"/>
    </source>
</evidence>
<keyword evidence="7" id="KW-0482">Metalloprotease</keyword>
<dbReference type="InterPro" id="IPR045834">
    <property type="entry name" value="Csd3_N2"/>
</dbReference>
<dbReference type="GO" id="GO:0042834">
    <property type="term" value="F:peptidoglycan binding"/>
    <property type="evidence" value="ECO:0007669"/>
    <property type="project" value="InterPro"/>
</dbReference>
<dbReference type="GO" id="GO:0004222">
    <property type="term" value="F:metalloendopeptidase activity"/>
    <property type="evidence" value="ECO:0007669"/>
    <property type="project" value="TreeGrafter"/>
</dbReference>
<dbReference type="CDD" id="cd12797">
    <property type="entry name" value="M23_peptidase"/>
    <property type="match status" value="1"/>
</dbReference>
<proteinExistence type="predicted"/>
<comment type="caution">
    <text evidence="11">The sequence shown here is derived from an EMBL/GenBank/DDBJ whole genome shotgun (WGS) entry which is preliminary data.</text>
</comment>
<keyword evidence="6" id="KW-0862">Zinc</keyword>
<feature type="region of interest" description="Disordered" evidence="8">
    <location>
        <begin position="81"/>
        <end position="102"/>
    </location>
</feature>
<dbReference type="SUPFAM" id="SSF51261">
    <property type="entry name" value="Duplicated hybrid motif"/>
    <property type="match status" value="1"/>
</dbReference>
<feature type="transmembrane region" description="Helical" evidence="9">
    <location>
        <begin position="16"/>
        <end position="33"/>
    </location>
</feature>
<dbReference type="EMBL" id="SNXC01000009">
    <property type="protein sequence ID" value="TDO99610.1"/>
    <property type="molecule type" value="Genomic_DNA"/>
</dbReference>
<dbReference type="InterPro" id="IPR007340">
    <property type="entry name" value="LysM_Opacity-associatedA"/>
</dbReference>
<dbReference type="Gene3D" id="2.70.70.10">
    <property type="entry name" value="Glucose Permease (Domain IIA)"/>
    <property type="match status" value="1"/>
</dbReference>
<protein>
    <submittedName>
        <fullName evidence="11">Murein DD-endopeptidase</fullName>
    </submittedName>
</protein>
<keyword evidence="9" id="KW-0472">Membrane</keyword>
<dbReference type="Proteomes" id="UP000294656">
    <property type="component" value="Unassembled WGS sequence"/>
</dbReference>
<dbReference type="InterPro" id="IPR050570">
    <property type="entry name" value="Cell_wall_metabolism_enzyme"/>
</dbReference>
<dbReference type="Pfam" id="PF19425">
    <property type="entry name" value="Csd3_N2"/>
    <property type="match status" value="1"/>
</dbReference>
<dbReference type="CDD" id="cd00118">
    <property type="entry name" value="LysM"/>
    <property type="match status" value="1"/>
</dbReference>
<keyword evidence="9" id="KW-1133">Transmembrane helix</keyword>
<reference evidence="11 12" key="1">
    <citation type="submission" date="2019-03" db="EMBL/GenBank/DDBJ databases">
        <title>Genomic Encyclopedia of Type Strains, Phase III (KMG-III): the genomes of soil and plant-associated and newly described type strains.</title>
        <authorList>
            <person name="Whitman W."/>
        </authorList>
    </citation>
    <scope>NUCLEOTIDE SEQUENCE [LARGE SCALE GENOMIC DNA]</scope>
    <source>
        <strain evidence="11 12">CECT 7378</strain>
    </source>
</reference>
<keyword evidence="3" id="KW-0645">Protease</keyword>
<dbReference type="Pfam" id="PF04225">
    <property type="entry name" value="LysM_OapA"/>
    <property type="match status" value="1"/>
</dbReference>
<evidence type="ECO:0000256" key="4">
    <source>
        <dbReference type="ARBA" id="ARBA00022723"/>
    </source>
</evidence>
<keyword evidence="9" id="KW-0812">Transmembrane</keyword>
<dbReference type="InterPro" id="IPR018392">
    <property type="entry name" value="LysM"/>
</dbReference>
<evidence type="ECO:0000256" key="2">
    <source>
        <dbReference type="ARBA" id="ARBA00004196"/>
    </source>
</evidence>
<dbReference type="InterPro" id="IPR016047">
    <property type="entry name" value="M23ase_b-sheet_dom"/>
</dbReference>
<name>A0A4R6MFS4_9GAMM</name>
<evidence type="ECO:0000256" key="5">
    <source>
        <dbReference type="ARBA" id="ARBA00022801"/>
    </source>
</evidence>
<evidence type="ECO:0000256" key="3">
    <source>
        <dbReference type="ARBA" id="ARBA00022670"/>
    </source>
</evidence>
<comment type="subcellular location">
    <subcellularLocation>
        <location evidence="2">Cell envelope</location>
    </subcellularLocation>
</comment>
<evidence type="ECO:0000313" key="11">
    <source>
        <dbReference type="EMBL" id="TDO99610.1"/>
    </source>
</evidence>
<evidence type="ECO:0000256" key="7">
    <source>
        <dbReference type="ARBA" id="ARBA00023049"/>
    </source>
</evidence>
<organism evidence="11 12">
    <name type="scientific">Marinomonas balearica</name>
    <dbReference type="NCBI Taxonomy" id="491947"/>
    <lineage>
        <taxon>Bacteria</taxon>
        <taxon>Pseudomonadati</taxon>
        <taxon>Pseudomonadota</taxon>
        <taxon>Gammaproteobacteria</taxon>
        <taxon>Oceanospirillales</taxon>
        <taxon>Oceanospirillaceae</taxon>
        <taxon>Marinomonas</taxon>
    </lineage>
</organism>
<dbReference type="Gene3D" id="3.10.450.350">
    <property type="match status" value="2"/>
</dbReference>
<dbReference type="InterPro" id="IPR011055">
    <property type="entry name" value="Dup_hybrid_motif"/>
</dbReference>
<evidence type="ECO:0000259" key="10">
    <source>
        <dbReference type="PROSITE" id="PS51782"/>
    </source>
</evidence>
<dbReference type="AlphaFoldDB" id="A0A4R6MFS4"/>